<feature type="compositionally biased region" description="Basic residues" evidence="1">
    <location>
        <begin position="148"/>
        <end position="162"/>
    </location>
</feature>
<sequence length="237" mass="25330">MSHHRMDSMIYRYIQNTDNNNNQPHIIKAEHNMTPMTTINFHKFDPIISSYGIWEGKKKKIGYDDRAADFYIILCVKANLFMGLGAAATNSGTGNGSPLILDTESRGIRTTTGSNSASSVNIAPQSSSSTTISSSANQSSPGLNLLSHHLHHPIHQQKHHQHGTSPTTTSTTMTTSTTNNPDTSAVACDESLTAAFGQAAVAAAASQLLDIKDVIGTSNGGSCDQQLNGRCYILALI</sequence>
<dbReference type="Proteomes" id="UP000887458">
    <property type="component" value="Unassembled WGS sequence"/>
</dbReference>
<accession>A0ABQ8IZS5</accession>
<keyword evidence="3" id="KW-1185">Reference proteome</keyword>
<feature type="compositionally biased region" description="Polar residues" evidence="1">
    <location>
        <begin position="108"/>
        <end position="121"/>
    </location>
</feature>
<comment type="caution">
    <text evidence="2">The sequence shown here is derived from an EMBL/GenBank/DDBJ whole genome shotgun (WGS) entry which is preliminary data.</text>
</comment>
<reference evidence="2 3" key="2">
    <citation type="journal article" date="2022" name="Mol. Biol. Evol.">
        <title>Comparative Genomics Reveals Insights into the Divergent Evolution of Astigmatic Mites and Household Pest Adaptations.</title>
        <authorList>
            <person name="Xiong Q."/>
            <person name="Wan A.T."/>
            <person name="Liu X."/>
            <person name="Fung C.S."/>
            <person name="Xiao X."/>
            <person name="Malainual N."/>
            <person name="Hou J."/>
            <person name="Wang L."/>
            <person name="Wang M."/>
            <person name="Yang K.Y."/>
            <person name="Cui Y."/>
            <person name="Leung E.L."/>
            <person name="Nong W."/>
            <person name="Shin S.K."/>
            <person name="Au S.W."/>
            <person name="Jeong K.Y."/>
            <person name="Chew F.T."/>
            <person name="Hui J.H."/>
            <person name="Leung T.F."/>
            <person name="Tungtrongchitr A."/>
            <person name="Zhong N."/>
            <person name="Liu Z."/>
            <person name="Tsui S.K."/>
        </authorList>
    </citation>
    <scope>NUCLEOTIDE SEQUENCE [LARGE SCALE GENOMIC DNA]</scope>
    <source>
        <strain evidence="2">Derp</strain>
    </source>
</reference>
<dbReference type="EMBL" id="NJHN03000095">
    <property type="protein sequence ID" value="KAH9415822.1"/>
    <property type="molecule type" value="Genomic_DNA"/>
</dbReference>
<gene>
    <name evidence="2" type="ORF">DERP_000316</name>
</gene>
<proteinExistence type="predicted"/>
<name>A0ABQ8IZS5_DERPT</name>
<evidence type="ECO:0000256" key="1">
    <source>
        <dbReference type="SAM" id="MobiDB-lite"/>
    </source>
</evidence>
<reference evidence="2 3" key="1">
    <citation type="journal article" date="2018" name="J. Allergy Clin. Immunol.">
        <title>High-quality assembly of Dermatophagoides pteronyssinus genome and transcriptome reveals a wide range of novel allergens.</title>
        <authorList>
            <person name="Liu X.Y."/>
            <person name="Yang K.Y."/>
            <person name="Wang M.Q."/>
            <person name="Kwok J.S."/>
            <person name="Zeng X."/>
            <person name="Yang Z."/>
            <person name="Xiao X.J."/>
            <person name="Lau C.P."/>
            <person name="Li Y."/>
            <person name="Huang Z.M."/>
            <person name="Ba J.G."/>
            <person name="Yim A.K."/>
            <person name="Ouyang C.Y."/>
            <person name="Ngai S.M."/>
            <person name="Chan T.F."/>
            <person name="Leung E.L."/>
            <person name="Liu L."/>
            <person name="Liu Z.G."/>
            <person name="Tsui S.K."/>
        </authorList>
    </citation>
    <scope>NUCLEOTIDE SEQUENCE [LARGE SCALE GENOMIC DNA]</scope>
    <source>
        <strain evidence="2">Derp</strain>
    </source>
</reference>
<feature type="region of interest" description="Disordered" evidence="1">
    <location>
        <begin position="108"/>
        <end position="182"/>
    </location>
</feature>
<feature type="compositionally biased region" description="Low complexity" evidence="1">
    <location>
        <begin position="164"/>
        <end position="182"/>
    </location>
</feature>
<evidence type="ECO:0000313" key="3">
    <source>
        <dbReference type="Proteomes" id="UP000887458"/>
    </source>
</evidence>
<protein>
    <submittedName>
        <fullName evidence="2">Uncharacterized protein</fullName>
    </submittedName>
</protein>
<feature type="compositionally biased region" description="Low complexity" evidence="1">
    <location>
        <begin position="122"/>
        <end position="147"/>
    </location>
</feature>
<evidence type="ECO:0000313" key="2">
    <source>
        <dbReference type="EMBL" id="KAH9415822.1"/>
    </source>
</evidence>
<organism evidence="2 3">
    <name type="scientific">Dermatophagoides pteronyssinus</name>
    <name type="common">European house dust mite</name>
    <dbReference type="NCBI Taxonomy" id="6956"/>
    <lineage>
        <taxon>Eukaryota</taxon>
        <taxon>Metazoa</taxon>
        <taxon>Ecdysozoa</taxon>
        <taxon>Arthropoda</taxon>
        <taxon>Chelicerata</taxon>
        <taxon>Arachnida</taxon>
        <taxon>Acari</taxon>
        <taxon>Acariformes</taxon>
        <taxon>Sarcoptiformes</taxon>
        <taxon>Astigmata</taxon>
        <taxon>Psoroptidia</taxon>
        <taxon>Analgoidea</taxon>
        <taxon>Pyroglyphidae</taxon>
        <taxon>Dermatophagoidinae</taxon>
        <taxon>Dermatophagoides</taxon>
    </lineage>
</organism>